<keyword evidence="3" id="KW-1185">Reference proteome</keyword>
<sequence length="107" mass="11814">MQYPPSPPNESQEEDPMFSALNTPRAAVQRLSPLLPMLRVPPLGPVRQPASAPPPAGLKLPAEDPLRGGWHDSSLDLQRGLLVQDLYVEAPNTDWLALFDEDDLPKR</sequence>
<evidence type="ECO:0000313" key="2">
    <source>
        <dbReference type="EMBL" id="GAA0743868.1"/>
    </source>
</evidence>
<name>A0ABN1JQ70_9BURK</name>
<evidence type="ECO:0000256" key="1">
    <source>
        <dbReference type="SAM" id="MobiDB-lite"/>
    </source>
</evidence>
<reference evidence="2 3" key="1">
    <citation type="journal article" date="2019" name="Int. J. Syst. Evol. Microbiol.">
        <title>The Global Catalogue of Microorganisms (GCM) 10K type strain sequencing project: providing services to taxonomists for standard genome sequencing and annotation.</title>
        <authorList>
            <consortium name="The Broad Institute Genomics Platform"/>
            <consortium name="The Broad Institute Genome Sequencing Center for Infectious Disease"/>
            <person name="Wu L."/>
            <person name="Ma J."/>
        </authorList>
    </citation>
    <scope>NUCLEOTIDE SEQUENCE [LARGE SCALE GENOMIC DNA]</scope>
    <source>
        <strain evidence="2 3">JCM 15503</strain>
    </source>
</reference>
<proteinExistence type="predicted"/>
<gene>
    <name evidence="2" type="ORF">GCM10009107_08850</name>
</gene>
<comment type="caution">
    <text evidence="2">The sequence shown here is derived from an EMBL/GenBank/DDBJ whole genome shotgun (WGS) entry which is preliminary data.</text>
</comment>
<feature type="region of interest" description="Disordered" evidence="1">
    <location>
        <begin position="45"/>
        <end position="65"/>
    </location>
</feature>
<dbReference type="EMBL" id="BAAAEW010000004">
    <property type="protein sequence ID" value="GAA0743868.1"/>
    <property type="molecule type" value="Genomic_DNA"/>
</dbReference>
<dbReference type="Proteomes" id="UP001500279">
    <property type="component" value="Unassembled WGS sequence"/>
</dbReference>
<accession>A0ABN1JQ70</accession>
<protein>
    <submittedName>
        <fullName evidence="2">Uncharacterized protein</fullName>
    </submittedName>
</protein>
<evidence type="ECO:0000313" key="3">
    <source>
        <dbReference type="Proteomes" id="UP001500279"/>
    </source>
</evidence>
<organism evidence="2 3">
    <name type="scientific">Ideonella azotifigens</name>
    <dbReference type="NCBI Taxonomy" id="513160"/>
    <lineage>
        <taxon>Bacteria</taxon>
        <taxon>Pseudomonadati</taxon>
        <taxon>Pseudomonadota</taxon>
        <taxon>Betaproteobacteria</taxon>
        <taxon>Burkholderiales</taxon>
        <taxon>Sphaerotilaceae</taxon>
        <taxon>Ideonella</taxon>
    </lineage>
</organism>